<evidence type="ECO:0000256" key="4">
    <source>
        <dbReference type="ARBA" id="ARBA00022989"/>
    </source>
</evidence>
<keyword evidence="5" id="KW-0560">Oxidoreductase</keyword>
<reference evidence="10 11" key="1">
    <citation type="journal article" date="2017" name="ISME J.">
        <title>Genome of 'Ca. Desulfovibrio trichonymphae', an H2-oxidizing bacterium in a tripartite symbiotic system within a protist cell in the termite gut.</title>
        <authorList>
            <person name="Kuwahara H."/>
            <person name="Yuki M."/>
            <person name="Izawa K."/>
            <person name="Ohkuma M."/>
            <person name="Hongoh Y."/>
        </authorList>
    </citation>
    <scope>NUCLEOTIDE SEQUENCE [LARGE SCALE GENOMIC DNA]</scope>
    <source>
        <strain evidence="10 11">Rs-N31</strain>
    </source>
</reference>
<dbReference type="InterPro" id="IPR003918">
    <property type="entry name" value="NADH_UbQ_OxRdtase"/>
</dbReference>
<evidence type="ECO:0000313" key="11">
    <source>
        <dbReference type="Proteomes" id="UP000242645"/>
    </source>
</evidence>
<evidence type="ECO:0000256" key="6">
    <source>
        <dbReference type="ARBA" id="ARBA00023136"/>
    </source>
</evidence>
<comment type="subcellular location">
    <subcellularLocation>
        <location evidence="1">Cell membrane</location>
        <topology evidence="1">Multi-pass membrane protein</topology>
    </subcellularLocation>
    <subcellularLocation>
        <location evidence="7">Membrane</location>
        <topology evidence="7">Multi-pass membrane protein</topology>
    </subcellularLocation>
</comment>
<feature type="transmembrane region" description="Helical" evidence="8">
    <location>
        <begin position="63"/>
        <end position="83"/>
    </location>
</feature>
<evidence type="ECO:0000256" key="1">
    <source>
        <dbReference type="ARBA" id="ARBA00004651"/>
    </source>
</evidence>
<dbReference type="Pfam" id="PF00361">
    <property type="entry name" value="Proton_antipo_M"/>
    <property type="match status" value="1"/>
</dbReference>
<dbReference type="PANTHER" id="PTHR42682">
    <property type="entry name" value="HYDROGENASE-4 COMPONENT F"/>
    <property type="match status" value="1"/>
</dbReference>
<feature type="transmembrane region" description="Helical" evidence="8">
    <location>
        <begin position="375"/>
        <end position="395"/>
    </location>
</feature>
<feature type="transmembrane region" description="Helical" evidence="8">
    <location>
        <begin position="274"/>
        <end position="299"/>
    </location>
</feature>
<dbReference type="EMBL" id="AP017368">
    <property type="protein sequence ID" value="BAV92375.1"/>
    <property type="molecule type" value="Genomic_DNA"/>
</dbReference>
<dbReference type="GO" id="GO:0016491">
    <property type="term" value="F:oxidoreductase activity"/>
    <property type="evidence" value="ECO:0007669"/>
    <property type="project" value="UniProtKB-KW"/>
</dbReference>
<name>A0A1J1DR95_9BACT</name>
<feature type="transmembrane region" description="Helical" evidence="8">
    <location>
        <begin position="333"/>
        <end position="354"/>
    </location>
</feature>
<keyword evidence="3 7" id="KW-0812">Transmembrane</keyword>
<feature type="transmembrane region" description="Helical" evidence="8">
    <location>
        <begin position="129"/>
        <end position="149"/>
    </location>
</feature>
<dbReference type="GO" id="GO:0008137">
    <property type="term" value="F:NADH dehydrogenase (ubiquinone) activity"/>
    <property type="evidence" value="ECO:0007669"/>
    <property type="project" value="InterPro"/>
</dbReference>
<evidence type="ECO:0000256" key="7">
    <source>
        <dbReference type="RuleBase" id="RU000320"/>
    </source>
</evidence>
<dbReference type="InterPro" id="IPR052175">
    <property type="entry name" value="ComplexI-like_HydComp"/>
</dbReference>
<evidence type="ECO:0000256" key="5">
    <source>
        <dbReference type="ARBA" id="ARBA00023002"/>
    </source>
</evidence>
<gene>
    <name evidence="10" type="primary">echD</name>
    <name evidence="10" type="ORF">RSDT_0863</name>
</gene>
<feature type="transmembrane region" description="Helical" evidence="8">
    <location>
        <begin position="203"/>
        <end position="223"/>
    </location>
</feature>
<protein>
    <submittedName>
        <fullName evidence="10">H+-translocating [NiFe] hydrogenase complex, transmembrane subunit EchD</fullName>
    </submittedName>
</protein>
<dbReference type="KEGG" id="dtr:RSDT_0863"/>
<feature type="transmembrane region" description="Helical" evidence="8">
    <location>
        <begin position="407"/>
        <end position="428"/>
    </location>
</feature>
<feature type="domain" description="NADH:quinone oxidoreductase/Mrp antiporter transmembrane" evidence="9">
    <location>
        <begin position="128"/>
        <end position="412"/>
    </location>
</feature>
<feature type="transmembrane region" description="Helical" evidence="8">
    <location>
        <begin position="103"/>
        <end position="123"/>
    </location>
</feature>
<keyword evidence="11" id="KW-1185">Reference proteome</keyword>
<feature type="transmembrane region" description="Helical" evidence="8">
    <location>
        <begin position="244"/>
        <end position="262"/>
    </location>
</feature>
<dbReference type="GO" id="GO:0042773">
    <property type="term" value="P:ATP synthesis coupled electron transport"/>
    <property type="evidence" value="ECO:0007669"/>
    <property type="project" value="InterPro"/>
</dbReference>
<accession>A0A1J1DR95</accession>
<keyword evidence="4 8" id="KW-1133">Transmembrane helix</keyword>
<dbReference type="Proteomes" id="UP000242645">
    <property type="component" value="Chromosome"/>
</dbReference>
<dbReference type="PANTHER" id="PTHR42682:SF5">
    <property type="entry name" value="HYDROGENASE-4 COMPONENT F"/>
    <property type="match status" value="1"/>
</dbReference>
<dbReference type="PRINTS" id="PR01437">
    <property type="entry name" value="NUOXDRDTASE4"/>
</dbReference>
<dbReference type="InterPro" id="IPR001750">
    <property type="entry name" value="ND/Mrp_TM"/>
</dbReference>
<evidence type="ECO:0000259" key="9">
    <source>
        <dbReference type="Pfam" id="PF00361"/>
    </source>
</evidence>
<feature type="transmembrane region" description="Helical" evidence="8">
    <location>
        <begin position="449"/>
        <end position="470"/>
    </location>
</feature>
<dbReference type="GO" id="GO:0005886">
    <property type="term" value="C:plasma membrane"/>
    <property type="evidence" value="ECO:0007669"/>
    <property type="project" value="UniProtKB-SubCell"/>
</dbReference>
<dbReference type="AlphaFoldDB" id="A0A1J1DR95"/>
<sequence length="488" mass="51940">MPVLLLLPLCAALLSWFVPADHSRRALLLVTATVELTLAAACWFVEPASLGGELLCLDAMGRLVLSLTCALFFAASLYAVPYLESEDPGARTDFHQGLHFSNAPEATFTGCMLLFLAASVLAASTRHVGLLWVGIETTTVVSAPLISFHRHRRSLEATWKYLLICSVGIGFALIGNLLLDIAMQSEARHVVDMSVSSLSQGGGHVHPAWFKAAFVFLLVGYGAKMGIAPMHTWLPDAHSEAPSLVSALLSGALLNCAFLGIFRAQEVALSVGLAAFTSTLLLAFGFLSMLVAALFIVNLGDFKRMLAYSSVEHMGILLIALGVGIAAGRGGLLHMAGHSLIKAALFLLAGNILARYHTKSSHDVSGMAQSLPMTSALWLTGIIAITGTPPFVVFISEFFVLQGLLNGGLLLPAAYLTLLGVIFVGMITPTLHMCRGGMPHDRTAKGRENLLFVLPSACLLVLALALGLYMPEWLRESLDKAAALAFHP</sequence>
<feature type="transmembrane region" description="Helical" evidence="8">
    <location>
        <begin position="306"/>
        <end position="327"/>
    </location>
</feature>
<keyword evidence="2" id="KW-1003">Cell membrane</keyword>
<feature type="transmembrane region" description="Helical" evidence="8">
    <location>
        <begin position="161"/>
        <end position="183"/>
    </location>
</feature>
<evidence type="ECO:0000313" key="10">
    <source>
        <dbReference type="EMBL" id="BAV92375.1"/>
    </source>
</evidence>
<organism evidence="10 11">
    <name type="scientific">Candidatus Desulfovibrio trichonymphae</name>
    <dbReference type="NCBI Taxonomy" id="1725232"/>
    <lineage>
        <taxon>Bacteria</taxon>
        <taxon>Pseudomonadati</taxon>
        <taxon>Thermodesulfobacteriota</taxon>
        <taxon>Desulfovibrionia</taxon>
        <taxon>Desulfovibrionales</taxon>
        <taxon>Desulfovibrionaceae</taxon>
        <taxon>Desulfovibrio</taxon>
    </lineage>
</organism>
<evidence type="ECO:0000256" key="8">
    <source>
        <dbReference type="SAM" id="Phobius"/>
    </source>
</evidence>
<evidence type="ECO:0000256" key="2">
    <source>
        <dbReference type="ARBA" id="ARBA00022475"/>
    </source>
</evidence>
<evidence type="ECO:0000256" key="3">
    <source>
        <dbReference type="ARBA" id="ARBA00022692"/>
    </source>
</evidence>
<proteinExistence type="predicted"/>
<keyword evidence="6 8" id="KW-0472">Membrane</keyword>